<dbReference type="PANTHER" id="PTHR15460:SF3">
    <property type="entry name" value="PEROXISOMAL MEMBRANE PROTEIN 4"/>
    <property type="match status" value="1"/>
</dbReference>
<proteinExistence type="predicted"/>
<keyword evidence="2" id="KW-1185">Reference proteome</keyword>
<evidence type="ECO:0000313" key="2">
    <source>
        <dbReference type="Proteomes" id="UP000887569"/>
    </source>
</evidence>
<protein>
    <submittedName>
        <fullName evidence="3">Peroxisomal membrane protein 4</fullName>
    </submittedName>
</protein>
<feature type="transmembrane region" description="Helical" evidence="1">
    <location>
        <begin position="75"/>
        <end position="93"/>
    </location>
</feature>
<dbReference type="Pfam" id="PF02466">
    <property type="entry name" value="Tim17"/>
    <property type="match status" value="1"/>
</dbReference>
<evidence type="ECO:0000256" key="1">
    <source>
        <dbReference type="SAM" id="Phobius"/>
    </source>
</evidence>
<name>A0A914ZPN8_PARUN</name>
<accession>A0A914ZPN8</accession>
<evidence type="ECO:0000313" key="3">
    <source>
        <dbReference type="WBParaSite" id="PgB11_g047_t03"/>
    </source>
</evidence>
<keyword evidence="1" id="KW-0472">Membrane</keyword>
<sequence>VYGTAKDEIRSRNLNRLTNKIGLGCAISAAAMDVVALIRSSELFGNYALFRLRNYHFALAALKGFRNGLIYGARIRAPHALVVVFLFGSGTFVDKVRIILRLTRIHATNLAKFTFCYKLIMGLIQQVKGYRREWHSFFVAFIVGYLVFGDNNSVNMQVNLYLLSRILVGLARLGVEKQIVPRPTGAVFPWFAATVWGCVLWLFEHHQHVLQSSLRSSMIYLYRDSDKWTNIRNFLFSDD</sequence>
<dbReference type="AlphaFoldDB" id="A0A914ZPN8"/>
<dbReference type="InterPro" id="IPR019531">
    <property type="entry name" value="Pmp4"/>
</dbReference>
<keyword evidence="1" id="KW-1133">Transmembrane helix</keyword>
<dbReference type="GO" id="GO:0005778">
    <property type="term" value="C:peroxisomal membrane"/>
    <property type="evidence" value="ECO:0007669"/>
    <property type="project" value="TreeGrafter"/>
</dbReference>
<organism evidence="2 3">
    <name type="scientific">Parascaris univalens</name>
    <name type="common">Nematode worm</name>
    <dbReference type="NCBI Taxonomy" id="6257"/>
    <lineage>
        <taxon>Eukaryota</taxon>
        <taxon>Metazoa</taxon>
        <taxon>Ecdysozoa</taxon>
        <taxon>Nematoda</taxon>
        <taxon>Chromadorea</taxon>
        <taxon>Rhabditida</taxon>
        <taxon>Spirurina</taxon>
        <taxon>Ascaridomorpha</taxon>
        <taxon>Ascaridoidea</taxon>
        <taxon>Ascarididae</taxon>
        <taxon>Parascaris</taxon>
    </lineage>
</organism>
<keyword evidence="1" id="KW-0812">Transmembrane</keyword>
<reference evidence="3" key="1">
    <citation type="submission" date="2022-11" db="UniProtKB">
        <authorList>
            <consortium name="WormBaseParasite"/>
        </authorList>
    </citation>
    <scope>IDENTIFICATION</scope>
</reference>
<feature type="transmembrane region" description="Helical" evidence="1">
    <location>
        <begin position="134"/>
        <end position="152"/>
    </location>
</feature>
<dbReference type="PIRSF" id="PIRSF013674">
    <property type="entry name" value="PXMP4"/>
    <property type="match status" value="1"/>
</dbReference>
<dbReference type="Proteomes" id="UP000887569">
    <property type="component" value="Unplaced"/>
</dbReference>
<feature type="transmembrane region" description="Helical" evidence="1">
    <location>
        <begin position="187"/>
        <end position="203"/>
    </location>
</feature>
<dbReference type="PANTHER" id="PTHR15460">
    <property type="entry name" value="PEROXISOMAL MEMBRANE PROTEIN 4"/>
    <property type="match status" value="1"/>
</dbReference>
<dbReference type="WBParaSite" id="PgB11_g047_t03">
    <property type="protein sequence ID" value="PgB11_g047_t03"/>
    <property type="gene ID" value="PgB11_g047"/>
</dbReference>
<feature type="transmembrane region" description="Helical" evidence="1">
    <location>
        <begin position="21"/>
        <end position="38"/>
    </location>
</feature>